<dbReference type="EMBL" id="BTGU01001148">
    <property type="protein sequence ID" value="GMN70439.1"/>
    <property type="molecule type" value="Genomic_DNA"/>
</dbReference>
<dbReference type="AlphaFoldDB" id="A0AA88EJL9"/>
<gene>
    <name evidence="1" type="ORF">TIFTF001_039482</name>
</gene>
<organism evidence="1 2">
    <name type="scientific">Ficus carica</name>
    <name type="common">Common fig</name>
    <dbReference type="NCBI Taxonomy" id="3494"/>
    <lineage>
        <taxon>Eukaryota</taxon>
        <taxon>Viridiplantae</taxon>
        <taxon>Streptophyta</taxon>
        <taxon>Embryophyta</taxon>
        <taxon>Tracheophyta</taxon>
        <taxon>Spermatophyta</taxon>
        <taxon>Magnoliopsida</taxon>
        <taxon>eudicotyledons</taxon>
        <taxon>Gunneridae</taxon>
        <taxon>Pentapetalae</taxon>
        <taxon>rosids</taxon>
        <taxon>fabids</taxon>
        <taxon>Rosales</taxon>
        <taxon>Moraceae</taxon>
        <taxon>Ficeae</taxon>
        <taxon>Ficus</taxon>
    </lineage>
</organism>
<dbReference type="Proteomes" id="UP001187192">
    <property type="component" value="Unassembled WGS sequence"/>
</dbReference>
<evidence type="ECO:0000313" key="1">
    <source>
        <dbReference type="EMBL" id="GMN70439.1"/>
    </source>
</evidence>
<sequence>MGSSRRDLRTGAHLCPFCRRSQWRAMSVNRVTPSISFRISPFRSIFDVSNMFATSDLRDGISKVKDGD</sequence>
<proteinExistence type="predicted"/>
<keyword evidence="2" id="KW-1185">Reference proteome</keyword>
<accession>A0AA88EJL9</accession>
<reference evidence="1" key="1">
    <citation type="submission" date="2023-07" db="EMBL/GenBank/DDBJ databases">
        <title>draft genome sequence of fig (Ficus carica).</title>
        <authorList>
            <person name="Takahashi T."/>
            <person name="Nishimura K."/>
        </authorList>
    </citation>
    <scope>NUCLEOTIDE SEQUENCE</scope>
</reference>
<evidence type="ECO:0000313" key="2">
    <source>
        <dbReference type="Proteomes" id="UP001187192"/>
    </source>
</evidence>
<name>A0AA88EJL9_FICCA</name>
<protein>
    <submittedName>
        <fullName evidence="1">Uncharacterized protein</fullName>
    </submittedName>
</protein>
<comment type="caution">
    <text evidence="1">The sequence shown here is derived from an EMBL/GenBank/DDBJ whole genome shotgun (WGS) entry which is preliminary data.</text>
</comment>